<feature type="region of interest" description="Disordered" evidence="1">
    <location>
        <begin position="1"/>
        <end position="82"/>
    </location>
</feature>
<evidence type="ECO:0000256" key="1">
    <source>
        <dbReference type="SAM" id="MobiDB-lite"/>
    </source>
</evidence>
<feature type="domain" description="Chromo" evidence="2">
    <location>
        <begin position="176"/>
        <end position="233"/>
    </location>
</feature>
<evidence type="ECO:0000259" key="2">
    <source>
        <dbReference type="PROSITE" id="PS50013"/>
    </source>
</evidence>
<feature type="compositionally biased region" description="Low complexity" evidence="1">
    <location>
        <begin position="64"/>
        <end position="77"/>
    </location>
</feature>
<name>A0A162JJ49_CORFA</name>
<feature type="compositionally biased region" description="Polar residues" evidence="1">
    <location>
        <begin position="32"/>
        <end position="48"/>
    </location>
</feature>
<dbReference type="EMBL" id="AZHB01000065">
    <property type="protein sequence ID" value="OAA42783.1"/>
    <property type="molecule type" value="Genomic_DNA"/>
</dbReference>
<evidence type="ECO:0000313" key="3">
    <source>
        <dbReference type="EMBL" id="OAA42783.1"/>
    </source>
</evidence>
<dbReference type="AlphaFoldDB" id="A0A162JJ49"/>
<comment type="caution">
    <text evidence="3">The sequence shown here is derived from an EMBL/GenBank/DDBJ whole genome shotgun (WGS) entry which is preliminary data.</text>
</comment>
<feature type="compositionally biased region" description="Basic residues" evidence="1">
    <location>
        <begin position="233"/>
        <end position="242"/>
    </location>
</feature>
<dbReference type="GeneID" id="30025991"/>
<evidence type="ECO:0000313" key="4">
    <source>
        <dbReference type="Proteomes" id="UP000076744"/>
    </source>
</evidence>
<organism evidence="3 4">
    <name type="scientific">Cordyceps fumosorosea (strain ARSEF 2679)</name>
    <name type="common">Isaria fumosorosea</name>
    <dbReference type="NCBI Taxonomy" id="1081104"/>
    <lineage>
        <taxon>Eukaryota</taxon>
        <taxon>Fungi</taxon>
        <taxon>Dikarya</taxon>
        <taxon>Ascomycota</taxon>
        <taxon>Pezizomycotina</taxon>
        <taxon>Sordariomycetes</taxon>
        <taxon>Hypocreomycetidae</taxon>
        <taxon>Hypocreales</taxon>
        <taxon>Cordycipitaceae</taxon>
        <taxon>Cordyceps</taxon>
    </lineage>
</organism>
<protein>
    <submittedName>
        <fullName evidence="3">Chromo domain/shadow</fullName>
    </submittedName>
</protein>
<reference evidence="3 4" key="1">
    <citation type="journal article" date="2016" name="Genome Biol. Evol.">
        <title>Divergent and convergent evolution of fungal pathogenicity.</title>
        <authorList>
            <person name="Shang Y."/>
            <person name="Xiao G."/>
            <person name="Zheng P."/>
            <person name="Cen K."/>
            <person name="Zhan S."/>
            <person name="Wang C."/>
        </authorList>
    </citation>
    <scope>NUCLEOTIDE SEQUENCE [LARGE SCALE GENOMIC DNA]</scope>
    <source>
        <strain evidence="3 4">ARSEF 2679</strain>
    </source>
</reference>
<dbReference type="Proteomes" id="UP000076744">
    <property type="component" value="Unassembled WGS sequence"/>
</dbReference>
<dbReference type="RefSeq" id="XP_018699516.1">
    <property type="nucleotide sequence ID" value="XM_018853300.1"/>
</dbReference>
<dbReference type="OrthoDB" id="433924at2759"/>
<dbReference type="InterPro" id="IPR000953">
    <property type="entry name" value="Chromo/chromo_shadow_dom"/>
</dbReference>
<proteinExistence type="predicted"/>
<sequence length="315" mass="35206">MFTLADLLNPSPSQKERAPDAMMVEADASAKPDQNTANEQILSNDAKSPKHSAQTKKSASLIGSAVSSKTESSSAPALPSDVNTLAGLSQHELSPSKQPRADKSIARSKIYYDGRKWEYKGYKWVKQGILSLKLMPVGSNEIIELVHERDVQLDNQKGLLKLWKGIRRPKPKNRMYQPLKILGETEDEKFETQWTGFDEESYSLEPASKMRKVAPDLVEEYYARQKQGEASHAVKRGGKSPLRRPQLPPGPRRKHAHRPRRRPDPLEYAAVKVIFVWAPSAPKQAMVTMYLLIESPGSARSSGPGAFTPWQKMPP</sequence>
<feature type="compositionally biased region" description="Basic residues" evidence="1">
    <location>
        <begin position="251"/>
        <end position="261"/>
    </location>
</feature>
<accession>A0A162JJ49</accession>
<dbReference type="PROSITE" id="PS50013">
    <property type="entry name" value="CHROMO_2"/>
    <property type="match status" value="1"/>
</dbReference>
<keyword evidence="4" id="KW-1185">Reference proteome</keyword>
<gene>
    <name evidence="3" type="ORF">ISF_09699</name>
</gene>
<feature type="region of interest" description="Disordered" evidence="1">
    <location>
        <begin position="225"/>
        <end position="263"/>
    </location>
</feature>